<protein>
    <submittedName>
        <fullName evidence="4">Peptidoglycan-binding domain-containing protein</fullName>
    </submittedName>
</protein>
<feature type="chain" id="PRO_5046953613" evidence="2">
    <location>
        <begin position="21"/>
        <end position="161"/>
    </location>
</feature>
<proteinExistence type="predicted"/>
<organism evidence="4 5">
    <name type="scientific">Celerinatantimonas yamalensis</name>
    <dbReference type="NCBI Taxonomy" id="559956"/>
    <lineage>
        <taxon>Bacteria</taxon>
        <taxon>Pseudomonadati</taxon>
        <taxon>Pseudomonadota</taxon>
        <taxon>Gammaproteobacteria</taxon>
        <taxon>Celerinatantimonadaceae</taxon>
        <taxon>Celerinatantimonas</taxon>
    </lineage>
</organism>
<evidence type="ECO:0000259" key="3">
    <source>
        <dbReference type="Pfam" id="PF01471"/>
    </source>
</evidence>
<dbReference type="Proteomes" id="UP001629953">
    <property type="component" value="Unassembled WGS sequence"/>
</dbReference>
<comment type="caution">
    <text evidence="4">The sequence shown here is derived from an EMBL/GenBank/DDBJ whole genome shotgun (WGS) entry which is preliminary data.</text>
</comment>
<evidence type="ECO:0000313" key="4">
    <source>
        <dbReference type="EMBL" id="MFM2485274.1"/>
    </source>
</evidence>
<dbReference type="Gene3D" id="1.10.101.10">
    <property type="entry name" value="PGBD-like superfamily/PGBD"/>
    <property type="match status" value="1"/>
</dbReference>
<sequence length="161" mass="17643">MKKTVVALCLTMVMSPLVFADAPVTDMSTPEQSSTEPTLQQKAQTMEKDVKQKAEVAGQDVTQKTHQVITQTEKSVKKWKAESATKSHKMIKAVQADLKELGYKVGQIDGMIGAKTKAAIRKFQADHHQTSDGQITQKLKNTLQKVKATLSGQSSNEQSSQ</sequence>
<dbReference type="RefSeq" id="WP_408623485.1">
    <property type="nucleotide sequence ID" value="NZ_JBEQCT010000003.1"/>
</dbReference>
<keyword evidence="5" id="KW-1185">Reference proteome</keyword>
<dbReference type="InterPro" id="IPR036366">
    <property type="entry name" value="PGBDSf"/>
</dbReference>
<feature type="compositionally biased region" description="Basic and acidic residues" evidence="1">
    <location>
        <begin position="45"/>
        <end position="54"/>
    </location>
</feature>
<accession>A0ABW9G7B7</accession>
<feature type="domain" description="Peptidoglycan binding-like" evidence="3">
    <location>
        <begin position="88"/>
        <end position="141"/>
    </location>
</feature>
<feature type="signal peptide" evidence="2">
    <location>
        <begin position="1"/>
        <end position="20"/>
    </location>
</feature>
<dbReference type="Pfam" id="PF01471">
    <property type="entry name" value="PG_binding_1"/>
    <property type="match status" value="1"/>
</dbReference>
<dbReference type="EMBL" id="JBEQCT010000003">
    <property type="protein sequence ID" value="MFM2485274.1"/>
    <property type="molecule type" value="Genomic_DNA"/>
</dbReference>
<evidence type="ECO:0000313" key="5">
    <source>
        <dbReference type="Proteomes" id="UP001629953"/>
    </source>
</evidence>
<dbReference type="SUPFAM" id="SSF47090">
    <property type="entry name" value="PGBD-like"/>
    <property type="match status" value="1"/>
</dbReference>
<evidence type="ECO:0000256" key="1">
    <source>
        <dbReference type="SAM" id="MobiDB-lite"/>
    </source>
</evidence>
<feature type="region of interest" description="Disordered" evidence="1">
    <location>
        <begin position="26"/>
        <end position="65"/>
    </location>
</feature>
<dbReference type="InterPro" id="IPR036365">
    <property type="entry name" value="PGBD-like_sf"/>
</dbReference>
<reference evidence="4 5" key="1">
    <citation type="journal article" date="2013" name="Int. J. Syst. Evol. Microbiol.">
        <title>Celerinatantimonas yamalensis sp. nov., a cold-adapted diazotrophic bacterium from a cold permafrost brine.</title>
        <authorList>
            <person name="Shcherbakova V."/>
            <person name="Chuvilskaya N."/>
            <person name="Rivkina E."/>
            <person name="Demidov N."/>
            <person name="Uchaeva V."/>
            <person name="Suetin S."/>
            <person name="Suzina N."/>
            <person name="Gilichinsky D."/>
        </authorList>
    </citation>
    <scope>NUCLEOTIDE SEQUENCE [LARGE SCALE GENOMIC DNA]</scope>
    <source>
        <strain evidence="4 5">C7</strain>
    </source>
</reference>
<keyword evidence="2" id="KW-0732">Signal</keyword>
<name>A0ABW9G7B7_9GAMM</name>
<evidence type="ECO:0000256" key="2">
    <source>
        <dbReference type="SAM" id="SignalP"/>
    </source>
</evidence>
<feature type="compositionally biased region" description="Polar residues" evidence="1">
    <location>
        <begin position="26"/>
        <end position="44"/>
    </location>
</feature>
<gene>
    <name evidence="4" type="ORF">ABUE30_09400</name>
</gene>
<dbReference type="InterPro" id="IPR002477">
    <property type="entry name" value="Peptidoglycan-bd-like"/>
</dbReference>